<dbReference type="GO" id="GO:0005576">
    <property type="term" value="C:extracellular region"/>
    <property type="evidence" value="ECO:0007669"/>
    <property type="project" value="TreeGrafter"/>
</dbReference>
<feature type="signal peptide" evidence="3">
    <location>
        <begin position="1"/>
        <end position="19"/>
    </location>
</feature>
<dbReference type="PROSITE" id="PS00530">
    <property type="entry name" value="RNASE_T2_1"/>
    <property type="match status" value="1"/>
</dbReference>
<organism evidence="5 7">
    <name type="scientific">Peronospora farinosa</name>
    <dbReference type="NCBI Taxonomy" id="134698"/>
    <lineage>
        <taxon>Eukaryota</taxon>
        <taxon>Sar</taxon>
        <taxon>Stramenopiles</taxon>
        <taxon>Oomycota</taxon>
        <taxon>Peronosporomycetes</taxon>
        <taxon>Peronosporales</taxon>
        <taxon>Peronosporaceae</taxon>
        <taxon>Peronospora</taxon>
    </lineage>
</organism>
<dbReference type="Gene3D" id="3.90.730.10">
    <property type="entry name" value="Ribonuclease T2-like"/>
    <property type="match status" value="1"/>
</dbReference>
<dbReference type="GO" id="GO:0006401">
    <property type="term" value="P:RNA catabolic process"/>
    <property type="evidence" value="ECO:0007669"/>
    <property type="project" value="TreeGrafter"/>
</dbReference>
<dbReference type="InterPro" id="IPR018188">
    <property type="entry name" value="RNase_T2_His_AS_1"/>
</dbReference>
<dbReference type="Pfam" id="PF00445">
    <property type="entry name" value="Ribonuclease_T2"/>
    <property type="match status" value="1"/>
</dbReference>
<keyword evidence="6" id="KW-1185">Reference proteome</keyword>
<dbReference type="PANTHER" id="PTHR11240">
    <property type="entry name" value="RIBONUCLEASE T2"/>
    <property type="match status" value="1"/>
</dbReference>
<dbReference type="GO" id="GO:0033897">
    <property type="term" value="F:ribonuclease T2 activity"/>
    <property type="evidence" value="ECO:0007669"/>
    <property type="project" value="InterPro"/>
</dbReference>
<dbReference type="PANTHER" id="PTHR11240:SF22">
    <property type="entry name" value="RIBONUCLEASE T2"/>
    <property type="match status" value="1"/>
</dbReference>
<gene>
    <name evidence="4" type="ORF">PFR001_LOCUS6182</name>
    <name evidence="5" type="ORF">PFR002_LOCUS1627</name>
</gene>
<dbReference type="PROSITE" id="PS00531">
    <property type="entry name" value="RNASE_T2_2"/>
    <property type="match status" value="1"/>
</dbReference>
<dbReference type="AlphaFoldDB" id="A0AAV0ST17"/>
<dbReference type="EMBL" id="CANTFK010000164">
    <property type="protein sequence ID" value="CAI5707772.1"/>
    <property type="molecule type" value="Genomic_DNA"/>
</dbReference>
<sequence length="325" mass="35363">MVLSLLVTSLGVILVCVEAINYPGGWLPNDRQCVDICTHASSSPTCPTQDPSCLAKKQRPGDYDFLVLEQLFLPQFCRALLAGVDLTLSHRNVNKYPRGIVCDPSKAVSKLTIHGLWPNYNNGFPACCNVSDTIHNEPLDPLSYAVESAELLREMNDVWVDPTQPSSFRTLCELYNHEFQKHGLCYAANGRKDFDVSAREYFRATIHAAAVYKEATVTINLWAAASNPKTTVAAITALYQTRVQILCSAVESIGGESENSFAAIHVCFSKPANASAALTPIDCNDPSPTAVFVPCSSAIPVTLTKYIPPPPVALSAVTSELYTFM</sequence>
<evidence type="ECO:0000256" key="3">
    <source>
        <dbReference type="SAM" id="SignalP"/>
    </source>
</evidence>
<protein>
    <submittedName>
        <fullName evidence="5">Uncharacterized protein</fullName>
    </submittedName>
</protein>
<evidence type="ECO:0000256" key="2">
    <source>
        <dbReference type="RuleBase" id="RU004328"/>
    </source>
</evidence>
<keyword evidence="3" id="KW-0732">Signal</keyword>
<accession>A0AAV0ST17</accession>
<reference evidence="4 6" key="1">
    <citation type="submission" date="2021-11" db="EMBL/GenBank/DDBJ databases">
        <authorList>
            <person name="Islam A."/>
            <person name="Islam S."/>
            <person name="Flora M.S."/>
            <person name="Rahman M."/>
            <person name="Ziaur R.M."/>
            <person name="Epstein J.H."/>
            <person name="Hassan M."/>
            <person name="Klassen M."/>
            <person name="Woodard K."/>
            <person name="Webb A."/>
            <person name="Webby R.J."/>
            <person name="El Zowalaty M.E."/>
        </authorList>
    </citation>
    <scope>NUCLEOTIDE SEQUENCE [LARGE SCALE GENOMIC DNA]</scope>
    <source>
        <strain evidence="4">Pf1</strain>
    </source>
</reference>
<comment type="similarity">
    <text evidence="1 2">Belongs to the RNase T2 family.</text>
</comment>
<evidence type="ECO:0000313" key="7">
    <source>
        <dbReference type="Proteomes" id="UP001159659"/>
    </source>
</evidence>
<dbReference type="SUPFAM" id="SSF55895">
    <property type="entry name" value="Ribonuclease Rh-like"/>
    <property type="match status" value="1"/>
</dbReference>
<dbReference type="InterPro" id="IPR001568">
    <property type="entry name" value="RNase_T2-like"/>
</dbReference>
<dbReference type="Proteomes" id="UP001157938">
    <property type="component" value="Unassembled WGS sequence"/>
</dbReference>
<name>A0AAV0ST17_9STRA</name>
<dbReference type="GO" id="GO:0003723">
    <property type="term" value="F:RNA binding"/>
    <property type="evidence" value="ECO:0007669"/>
    <property type="project" value="InterPro"/>
</dbReference>
<evidence type="ECO:0000313" key="5">
    <source>
        <dbReference type="EMBL" id="CAI5707772.1"/>
    </source>
</evidence>
<proteinExistence type="inferred from homology"/>
<reference evidence="5" key="2">
    <citation type="submission" date="2022-12" db="EMBL/GenBank/DDBJ databases">
        <authorList>
            <person name="Webb A."/>
        </authorList>
    </citation>
    <scope>NUCLEOTIDE SEQUENCE</scope>
    <source>
        <strain evidence="5">Pf2</strain>
    </source>
</reference>
<evidence type="ECO:0000313" key="4">
    <source>
        <dbReference type="EMBL" id="CAH0490881.1"/>
    </source>
</evidence>
<dbReference type="Proteomes" id="UP001159659">
    <property type="component" value="Unassembled WGS sequence"/>
</dbReference>
<comment type="caution">
    <text evidence="5">The sequence shown here is derived from an EMBL/GenBank/DDBJ whole genome shotgun (WGS) entry which is preliminary data.</text>
</comment>
<dbReference type="InterPro" id="IPR033130">
    <property type="entry name" value="RNase_T2_His_AS_2"/>
</dbReference>
<evidence type="ECO:0000256" key="1">
    <source>
        <dbReference type="ARBA" id="ARBA00007469"/>
    </source>
</evidence>
<dbReference type="EMBL" id="CAKLBC010001305">
    <property type="protein sequence ID" value="CAH0490881.1"/>
    <property type="molecule type" value="Genomic_DNA"/>
</dbReference>
<feature type="chain" id="PRO_5043594826" evidence="3">
    <location>
        <begin position="20"/>
        <end position="325"/>
    </location>
</feature>
<dbReference type="InterPro" id="IPR036430">
    <property type="entry name" value="RNase_T2-like_sf"/>
</dbReference>
<evidence type="ECO:0000313" key="6">
    <source>
        <dbReference type="Proteomes" id="UP001157938"/>
    </source>
</evidence>